<reference evidence="2 3" key="1">
    <citation type="journal article" date="2023" name="G3 (Bethesda)">
        <title>A chromosome-length genome assembly and annotation of blackberry (Rubus argutus, cv. 'Hillquist').</title>
        <authorList>
            <person name="Bruna T."/>
            <person name="Aryal R."/>
            <person name="Dudchenko O."/>
            <person name="Sargent D.J."/>
            <person name="Mead D."/>
            <person name="Buti M."/>
            <person name="Cavallini A."/>
            <person name="Hytonen T."/>
            <person name="Andres J."/>
            <person name="Pham M."/>
            <person name="Weisz D."/>
            <person name="Mascagni F."/>
            <person name="Usai G."/>
            <person name="Natali L."/>
            <person name="Bassil N."/>
            <person name="Fernandez G.E."/>
            <person name="Lomsadze A."/>
            <person name="Armour M."/>
            <person name="Olukolu B."/>
            <person name="Poorten T."/>
            <person name="Britton C."/>
            <person name="Davik J."/>
            <person name="Ashrafi H."/>
            <person name="Aiden E.L."/>
            <person name="Borodovsky M."/>
            <person name="Worthington M."/>
        </authorList>
    </citation>
    <scope>NUCLEOTIDE SEQUENCE [LARGE SCALE GENOMIC DNA]</scope>
    <source>
        <strain evidence="2">PI 553951</strain>
    </source>
</reference>
<organism evidence="2 3">
    <name type="scientific">Rubus argutus</name>
    <name type="common">Southern blackberry</name>
    <dbReference type="NCBI Taxonomy" id="59490"/>
    <lineage>
        <taxon>Eukaryota</taxon>
        <taxon>Viridiplantae</taxon>
        <taxon>Streptophyta</taxon>
        <taxon>Embryophyta</taxon>
        <taxon>Tracheophyta</taxon>
        <taxon>Spermatophyta</taxon>
        <taxon>Magnoliopsida</taxon>
        <taxon>eudicotyledons</taxon>
        <taxon>Gunneridae</taxon>
        <taxon>Pentapetalae</taxon>
        <taxon>rosids</taxon>
        <taxon>fabids</taxon>
        <taxon>Rosales</taxon>
        <taxon>Rosaceae</taxon>
        <taxon>Rosoideae</taxon>
        <taxon>Rosoideae incertae sedis</taxon>
        <taxon>Rubus</taxon>
    </lineage>
</organism>
<dbReference type="Proteomes" id="UP001457282">
    <property type="component" value="Unassembled WGS sequence"/>
</dbReference>
<keyword evidence="3" id="KW-1185">Reference proteome</keyword>
<feature type="region of interest" description="Disordered" evidence="1">
    <location>
        <begin position="48"/>
        <end position="70"/>
    </location>
</feature>
<sequence>MQEWLGVRRRERCSGGRDAMPAVRMEVRRGCKHGASGGVRVEDAVASGGVRPDRGADWAQFGGQIDGAAQ</sequence>
<dbReference type="AlphaFoldDB" id="A0AAW1VW30"/>
<protein>
    <recommendedName>
        <fullName evidence="4">MHC class I antigen</fullName>
    </recommendedName>
</protein>
<evidence type="ECO:0000256" key="1">
    <source>
        <dbReference type="SAM" id="MobiDB-lite"/>
    </source>
</evidence>
<comment type="caution">
    <text evidence="2">The sequence shown here is derived from an EMBL/GenBank/DDBJ whole genome shotgun (WGS) entry which is preliminary data.</text>
</comment>
<evidence type="ECO:0008006" key="4">
    <source>
        <dbReference type="Google" id="ProtNLM"/>
    </source>
</evidence>
<evidence type="ECO:0000313" key="2">
    <source>
        <dbReference type="EMBL" id="KAK9911276.1"/>
    </source>
</evidence>
<evidence type="ECO:0000313" key="3">
    <source>
        <dbReference type="Proteomes" id="UP001457282"/>
    </source>
</evidence>
<gene>
    <name evidence="2" type="ORF">M0R45_035197</name>
</gene>
<proteinExistence type="predicted"/>
<accession>A0AAW1VW30</accession>
<name>A0AAW1VW30_RUBAR</name>
<dbReference type="EMBL" id="JBEDUW010000007">
    <property type="protein sequence ID" value="KAK9911276.1"/>
    <property type="molecule type" value="Genomic_DNA"/>
</dbReference>